<name>A0A1H9K5Z0_9LACT</name>
<reference evidence="2 3" key="1">
    <citation type="submission" date="2016-10" db="EMBL/GenBank/DDBJ databases">
        <authorList>
            <person name="de Groot N.N."/>
        </authorList>
    </citation>
    <scope>NUCLEOTIDE SEQUENCE [LARGE SCALE GENOMIC DNA]</scope>
    <source>
        <strain evidence="2 3">DSM 15827</strain>
    </source>
</reference>
<protein>
    <recommendedName>
        <fullName evidence="1">DUF7916 domain-containing protein</fullName>
    </recommendedName>
</protein>
<dbReference type="EMBL" id="FOGF01000012">
    <property type="protein sequence ID" value="SEQ94636.1"/>
    <property type="molecule type" value="Genomic_DNA"/>
</dbReference>
<keyword evidence="3" id="KW-1185">Reference proteome</keyword>
<dbReference type="Pfam" id="PF25509">
    <property type="entry name" value="DUF7916"/>
    <property type="match status" value="1"/>
</dbReference>
<dbReference type="SUPFAM" id="SSF51366">
    <property type="entry name" value="Ribulose-phoshate binding barrel"/>
    <property type="match status" value="1"/>
</dbReference>
<organism evidence="2 3">
    <name type="scientific">Granulicatella balaenopterae</name>
    <dbReference type="NCBI Taxonomy" id="137733"/>
    <lineage>
        <taxon>Bacteria</taxon>
        <taxon>Bacillati</taxon>
        <taxon>Bacillota</taxon>
        <taxon>Bacilli</taxon>
        <taxon>Lactobacillales</taxon>
        <taxon>Carnobacteriaceae</taxon>
        <taxon>Granulicatella</taxon>
    </lineage>
</organism>
<dbReference type="OrthoDB" id="5581965at2"/>
<proteinExistence type="predicted"/>
<dbReference type="Proteomes" id="UP000198556">
    <property type="component" value="Unassembled WGS sequence"/>
</dbReference>
<dbReference type="InterPro" id="IPR011060">
    <property type="entry name" value="RibuloseP-bd_barrel"/>
</dbReference>
<evidence type="ECO:0000313" key="3">
    <source>
        <dbReference type="Proteomes" id="UP000198556"/>
    </source>
</evidence>
<sequence>MVKRILGCTTQDFQNFTKQDFKQSIKAAEGRTICSEMVAPRPTIGGELTNAEIARAAGADMMLLNALDVFHPVIWGVESGETAIKELKHLVGRPIGCNLEPIDTTANMLENRLEIEPGRICTKESLERANQLGLDFICLTGNPGTGVTNQEIIRNIALAQKHFNGLIIAGKMHGAGVNEPILTKEVVEEFIKAGADVILAPAVGTIPGFTQDDLLAIVQIAHANDTLVMSAIGTSQESSSKAIIEQIAIQNKICGVDIQHIGDAGFGGLANIENIFTISTAIRGLRHTINRIAISVNRN</sequence>
<evidence type="ECO:0000313" key="2">
    <source>
        <dbReference type="EMBL" id="SEQ94636.1"/>
    </source>
</evidence>
<evidence type="ECO:0000259" key="1">
    <source>
        <dbReference type="Pfam" id="PF25509"/>
    </source>
</evidence>
<dbReference type="InterPro" id="IPR057238">
    <property type="entry name" value="DUF7916"/>
</dbReference>
<accession>A0A1H9K5Z0</accession>
<gene>
    <name evidence="2" type="ORF">SAMN05421767_1122</name>
</gene>
<feature type="domain" description="DUF7916" evidence="1">
    <location>
        <begin position="6"/>
        <end position="298"/>
    </location>
</feature>
<dbReference type="STRING" id="137733.SAMN05421767_1122"/>
<dbReference type="AlphaFoldDB" id="A0A1H9K5Z0"/>
<dbReference type="RefSeq" id="WP_089746416.1">
    <property type="nucleotide sequence ID" value="NZ_FOGF01000012.1"/>
</dbReference>